<dbReference type="PANTHER" id="PTHR30244">
    <property type="entry name" value="TRANSAMINASE"/>
    <property type="match status" value="1"/>
</dbReference>
<dbReference type="GO" id="GO:0000271">
    <property type="term" value="P:polysaccharide biosynthetic process"/>
    <property type="evidence" value="ECO:0007669"/>
    <property type="project" value="TreeGrafter"/>
</dbReference>
<dbReference type="Gene3D" id="3.40.640.10">
    <property type="entry name" value="Type I PLP-dependent aspartate aminotransferase-like (Major domain)"/>
    <property type="match status" value="1"/>
</dbReference>
<dbReference type="InterPro" id="IPR015421">
    <property type="entry name" value="PyrdxlP-dep_Trfase_major"/>
</dbReference>
<comment type="similarity">
    <text evidence="1">Belongs to the DegT/DnrJ/EryC1 family.</text>
</comment>
<proteinExistence type="inferred from homology"/>
<dbReference type="PIRSF" id="PIRSF000390">
    <property type="entry name" value="PLP_StrS"/>
    <property type="match status" value="1"/>
</dbReference>
<dbReference type="EMBL" id="MHNW01000020">
    <property type="protein sequence ID" value="OGZ53418.1"/>
    <property type="molecule type" value="Genomic_DNA"/>
</dbReference>
<sequence>MKNNLRVPYALAVFGEEEKKAVSEVLKTPQIVAGKKAAEFEGRIAKLFGKKYGLLVNSGSSANLLALEVLGLPKGSEVITPVLTFATTVSPILKTGLVPVFVDVKMGSYLLDIDQVKSMITKKTRALMVPSLFGNIPDLPRLHAITKKHKIYLIEDSCDTLGAKIRGRSTGIYSDISTTSFYASHIVTAAGEGGMVCLNNPDWYSKTRILSGWGRRSSLNETEDIDKRYKMKIGGVPYDAKFVFSEIGYNMRTTELSAAFGLAQLKKLDRYTAIRRKNFAALTEFFGEYDQYFFLPDQMHGVETAWLAFPLTVKENAPFSRFEIVKHLEYNNIQTRPIFTGNILRQPGFEKIKRVERRGGYPVADLIMKQSLVVGCHHGIEKKHIDKMKNVFQEFLERF</sequence>
<dbReference type="AlphaFoldDB" id="A0A1G2GUC6"/>
<dbReference type="InterPro" id="IPR015422">
    <property type="entry name" value="PyrdxlP-dep_Trfase_small"/>
</dbReference>
<name>A0A1G2GUC6_9BACT</name>
<dbReference type="PANTHER" id="PTHR30244:SF34">
    <property type="entry name" value="DTDP-4-AMINO-4,6-DIDEOXYGALACTOSE TRANSAMINASE"/>
    <property type="match status" value="1"/>
</dbReference>
<dbReference type="GO" id="GO:0030170">
    <property type="term" value="F:pyridoxal phosphate binding"/>
    <property type="evidence" value="ECO:0007669"/>
    <property type="project" value="TreeGrafter"/>
</dbReference>
<keyword evidence="1" id="KW-0663">Pyridoxal phosphate</keyword>
<protein>
    <submittedName>
        <fullName evidence="2">NarL family transcriptional regulator</fullName>
    </submittedName>
</protein>
<dbReference type="InterPro" id="IPR015424">
    <property type="entry name" value="PyrdxlP-dep_Trfase"/>
</dbReference>
<evidence type="ECO:0000313" key="3">
    <source>
        <dbReference type="Proteomes" id="UP000179106"/>
    </source>
</evidence>
<gene>
    <name evidence="2" type="ORF">A3B25_02245</name>
</gene>
<accession>A0A1G2GUC6</accession>
<evidence type="ECO:0000256" key="1">
    <source>
        <dbReference type="RuleBase" id="RU004508"/>
    </source>
</evidence>
<dbReference type="CDD" id="cd00616">
    <property type="entry name" value="AHBA_syn"/>
    <property type="match status" value="1"/>
</dbReference>
<dbReference type="InterPro" id="IPR000653">
    <property type="entry name" value="DegT/StrS_aminotransferase"/>
</dbReference>
<dbReference type="Pfam" id="PF01041">
    <property type="entry name" value="DegT_DnrJ_EryC1"/>
    <property type="match status" value="1"/>
</dbReference>
<dbReference type="GO" id="GO:0008483">
    <property type="term" value="F:transaminase activity"/>
    <property type="evidence" value="ECO:0007669"/>
    <property type="project" value="TreeGrafter"/>
</dbReference>
<dbReference type="Proteomes" id="UP000179106">
    <property type="component" value="Unassembled WGS sequence"/>
</dbReference>
<evidence type="ECO:0000313" key="2">
    <source>
        <dbReference type="EMBL" id="OGZ53418.1"/>
    </source>
</evidence>
<dbReference type="SUPFAM" id="SSF53383">
    <property type="entry name" value="PLP-dependent transferases"/>
    <property type="match status" value="1"/>
</dbReference>
<comment type="caution">
    <text evidence="2">The sequence shown here is derived from an EMBL/GenBank/DDBJ whole genome shotgun (WGS) entry which is preliminary data.</text>
</comment>
<dbReference type="Gene3D" id="3.90.1150.10">
    <property type="entry name" value="Aspartate Aminotransferase, domain 1"/>
    <property type="match status" value="1"/>
</dbReference>
<reference evidence="2 3" key="1">
    <citation type="journal article" date="2016" name="Nat. Commun.">
        <title>Thousands of microbial genomes shed light on interconnected biogeochemical processes in an aquifer system.</title>
        <authorList>
            <person name="Anantharaman K."/>
            <person name="Brown C.T."/>
            <person name="Hug L.A."/>
            <person name="Sharon I."/>
            <person name="Castelle C.J."/>
            <person name="Probst A.J."/>
            <person name="Thomas B.C."/>
            <person name="Singh A."/>
            <person name="Wilkins M.J."/>
            <person name="Karaoz U."/>
            <person name="Brodie E.L."/>
            <person name="Williams K.H."/>
            <person name="Hubbard S.S."/>
            <person name="Banfield J.F."/>
        </authorList>
    </citation>
    <scope>NUCLEOTIDE SEQUENCE [LARGE SCALE GENOMIC DNA]</scope>
</reference>
<organism evidence="2 3">
    <name type="scientific">Candidatus Ryanbacteria bacterium RIFCSPLOWO2_01_FULL_48_26</name>
    <dbReference type="NCBI Taxonomy" id="1802126"/>
    <lineage>
        <taxon>Bacteria</taxon>
        <taxon>Candidatus Ryaniibacteriota</taxon>
    </lineage>
</organism>
<dbReference type="STRING" id="1802126.A3B25_02245"/>